<dbReference type="GO" id="GO:0003723">
    <property type="term" value="F:RNA binding"/>
    <property type="evidence" value="ECO:0007669"/>
    <property type="project" value="UniProtKB-KW"/>
</dbReference>
<sequence length="602" mass="66937">MSAAGRLWSEVVPPLSETTLRTIRERFGFETMTPVQAAAIPLLLSHRDVVGEAVTGSGKTLAFGVPAVEILGRKKQASRGTRCLCVAPTRELAAQTARVLAELCEPHALVVATATGGESSGDPKGDVVVGTPGRLAESQLETRELEILVLDEADTLLDMGFAPQIGDILRRLPKQRRTALFSATQTRAVDELAKAGLRNPATVRVRLGTATPRELTNEVAVVPTAHKLACLVDVAARADKTLVFFDSCAAVEYFGLALKRVQQFPVDALHGKMTQKRRKAVWQTFATTQKMCLLCTDVAARGLDAAVDLVVQFDPPHAPETFVHRVGRTARAGRRGAALALLADHEDAYTELLRLRGVHVAETDPGDFEDAARELRDKVREAAIKDRALMELSTRAFTAHVKSYLEHRLKYIFRWEKVDIGATAKLYGLLKLPKMPEISKAKAEGRPIDFDRADVATARVPYADKVREQARQLRNAKPPKISVTRKRPAPPTDEHQKKKRKKKKGRNAQILEEWDDLAKEERLVKKLKKGKITKDDYYDALFRDDDDDDDDDGNDDDGRAANSQQRQRTKNIKKKTDLKNKRMAKYTAARARQTSSTKRRRR</sequence>
<evidence type="ECO:0000256" key="5">
    <source>
        <dbReference type="ARBA" id="ARBA00022884"/>
    </source>
</evidence>
<keyword evidence="5" id="KW-0694">RNA-binding</keyword>
<dbReference type="SMART" id="SM00490">
    <property type="entry name" value="HELICc"/>
    <property type="match status" value="1"/>
</dbReference>
<protein>
    <recommendedName>
        <fullName evidence="13">RNA helicase</fullName>
    </recommendedName>
</protein>
<feature type="domain" description="DEAD-box RNA helicase Q" evidence="10">
    <location>
        <begin position="8"/>
        <end position="37"/>
    </location>
</feature>
<dbReference type="InterPro" id="IPR014014">
    <property type="entry name" value="RNA_helicase_DEAD_Q_motif"/>
</dbReference>
<dbReference type="SMART" id="SM01178">
    <property type="entry name" value="DUF4217"/>
    <property type="match status" value="1"/>
</dbReference>
<feature type="region of interest" description="Disordered" evidence="7">
    <location>
        <begin position="541"/>
        <end position="602"/>
    </location>
</feature>
<keyword evidence="4" id="KW-0067">ATP-binding</keyword>
<dbReference type="GO" id="GO:0003724">
    <property type="term" value="F:RNA helicase activity"/>
    <property type="evidence" value="ECO:0007669"/>
    <property type="project" value="InterPro"/>
</dbReference>
<dbReference type="InterPro" id="IPR014001">
    <property type="entry name" value="Helicase_ATP-bd"/>
</dbReference>
<dbReference type="PROSITE" id="PS51192">
    <property type="entry name" value="HELICASE_ATP_BIND_1"/>
    <property type="match status" value="1"/>
</dbReference>
<feature type="compositionally biased region" description="Acidic residues" evidence="7">
    <location>
        <begin position="544"/>
        <end position="555"/>
    </location>
</feature>
<dbReference type="EMBL" id="JAQMWT010000441">
    <property type="protein sequence ID" value="KAJ8601286.1"/>
    <property type="molecule type" value="Genomic_DNA"/>
</dbReference>
<evidence type="ECO:0000256" key="2">
    <source>
        <dbReference type="ARBA" id="ARBA00022801"/>
    </source>
</evidence>
<proteinExistence type="predicted"/>
<dbReference type="Gene3D" id="3.40.50.300">
    <property type="entry name" value="P-loop containing nucleotide triphosphate hydrolases"/>
    <property type="match status" value="2"/>
</dbReference>
<evidence type="ECO:0000256" key="4">
    <source>
        <dbReference type="ARBA" id="ARBA00022840"/>
    </source>
</evidence>
<dbReference type="InterPro" id="IPR027417">
    <property type="entry name" value="P-loop_NTPase"/>
</dbReference>
<dbReference type="Pfam" id="PF13959">
    <property type="entry name" value="CTE_SPB4"/>
    <property type="match status" value="1"/>
</dbReference>
<dbReference type="PANTHER" id="PTHR47959">
    <property type="entry name" value="ATP-DEPENDENT RNA HELICASE RHLE-RELATED"/>
    <property type="match status" value="1"/>
</dbReference>
<reference evidence="11" key="1">
    <citation type="submission" date="2023-01" db="EMBL/GenBank/DDBJ databases">
        <title>Metagenome sequencing of chrysophaentin producing Chrysophaeum taylorii.</title>
        <authorList>
            <person name="Davison J."/>
            <person name="Bewley C."/>
        </authorList>
    </citation>
    <scope>NUCLEOTIDE SEQUENCE</scope>
    <source>
        <strain evidence="11">NIES-1699</strain>
    </source>
</reference>
<dbReference type="CDD" id="cd18787">
    <property type="entry name" value="SF2_C_DEAD"/>
    <property type="match status" value="1"/>
</dbReference>
<dbReference type="GO" id="GO:0005524">
    <property type="term" value="F:ATP binding"/>
    <property type="evidence" value="ECO:0007669"/>
    <property type="project" value="UniProtKB-KW"/>
</dbReference>
<evidence type="ECO:0000313" key="11">
    <source>
        <dbReference type="EMBL" id="KAJ8601286.1"/>
    </source>
</evidence>
<feature type="domain" description="Helicase ATP-binding" evidence="8">
    <location>
        <begin position="40"/>
        <end position="203"/>
    </location>
</feature>
<dbReference type="InterPro" id="IPR025313">
    <property type="entry name" value="SPB4-like_CTE"/>
</dbReference>
<feature type="short sequence motif" description="Q motif" evidence="6">
    <location>
        <begin position="8"/>
        <end position="37"/>
    </location>
</feature>
<evidence type="ECO:0000256" key="7">
    <source>
        <dbReference type="SAM" id="MobiDB-lite"/>
    </source>
</evidence>
<dbReference type="InterPro" id="IPR001650">
    <property type="entry name" value="Helicase_C-like"/>
</dbReference>
<evidence type="ECO:0000313" key="12">
    <source>
        <dbReference type="Proteomes" id="UP001230188"/>
    </source>
</evidence>
<keyword evidence="1" id="KW-0547">Nucleotide-binding</keyword>
<dbReference type="PANTHER" id="PTHR47959:SF1">
    <property type="entry name" value="ATP-DEPENDENT RNA HELICASE DBPA"/>
    <property type="match status" value="1"/>
</dbReference>
<comment type="caution">
    <text evidence="11">The sequence shown here is derived from an EMBL/GenBank/DDBJ whole genome shotgun (WGS) entry which is preliminary data.</text>
</comment>
<evidence type="ECO:0000256" key="6">
    <source>
        <dbReference type="PROSITE-ProRule" id="PRU00552"/>
    </source>
</evidence>
<dbReference type="GO" id="GO:0005829">
    <property type="term" value="C:cytosol"/>
    <property type="evidence" value="ECO:0007669"/>
    <property type="project" value="TreeGrafter"/>
</dbReference>
<dbReference type="GO" id="GO:0016787">
    <property type="term" value="F:hydrolase activity"/>
    <property type="evidence" value="ECO:0007669"/>
    <property type="project" value="UniProtKB-KW"/>
</dbReference>
<dbReference type="SMART" id="SM00487">
    <property type="entry name" value="DEXDc"/>
    <property type="match status" value="1"/>
</dbReference>
<dbReference type="Pfam" id="PF00271">
    <property type="entry name" value="Helicase_C"/>
    <property type="match status" value="1"/>
</dbReference>
<keyword evidence="12" id="KW-1185">Reference proteome</keyword>
<organism evidence="11 12">
    <name type="scientific">Chrysophaeum taylorii</name>
    <dbReference type="NCBI Taxonomy" id="2483200"/>
    <lineage>
        <taxon>Eukaryota</taxon>
        <taxon>Sar</taxon>
        <taxon>Stramenopiles</taxon>
        <taxon>Ochrophyta</taxon>
        <taxon>Pelagophyceae</taxon>
        <taxon>Pelagomonadales</taxon>
        <taxon>Pelagomonadaceae</taxon>
        <taxon>Chrysophaeum</taxon>
    </lineage>
</organism>
<feature type="region of interest" description="Disordered" evidence="7">
    <location>
        <begin position="472"/>
        <end position="508"/>
    </location>
</feature>
<feature type="compositionally biased region" description="Basic residues" evidence="7">
    <location>
        <begin position="497"/>
        <end position="506"/>
    </location>
</feature>
<evidence type="ECO:0000259" key="9">
    <source>
        <dbReference type="PROSITE" id="PS51194"/>
    </source>
</evidence>
<dbReference type="Pfam" id="PF00270">
    <property type="entry name" value="DEAD"/>
    <property type="match status" value="1"/>
</dbReference>
<dbReference type="Proteomes" id="UP001230188">
    <property type="component" value="Unassembled WGS sequence"/>
</dbReference>
<evidence type="ECO:0000256" key="1">
    <source>
        <dbReference type="ARBA" id="ARBA00022741"/>
    </source>
</evidence>
<dbReference type="CDD" id="cd17960">
    <property type="entry name" value="DEADc_DDX55"/>
    <property type="match status" value="1"/>
</dbReference>
<dbReference type="AlphaFoldDB" id="A0AAD7UAI0"/>
<keyword evidence="2" id="KW-0378">Hydrolase</keyword>
<dbReference type="PROSITE" id="PS51194">
    <property type="entry name" value="HELICASE_CTER"/>
    <property type="match status" value="1"/>
</dbReference>
<dbReference type="SUPFAM" id="SSF52540">
    <property type="entry name" value="P-loop containing nucleoside triphosphate hydrolases"/>
    <property type="match status" value="1"/>
</dbReference>
<keyword evidence="3" id="KW-0347">Helicase</keyword>
<feature type="domain" description="Helicase C-terminal" evidence="9">
    <location>
        <begin position="227"/>
        <end position="376"/>
    </location>
</feature>
<evidence type="ECO:0000256" key="3">
    <source>
        <dbReference type="ARBA" id="ARBA00022806"/>
    </source>
</evidence>
<evidence type="ECO:0000259" key="8">
    <source>
        <dbReference type="PROSITE" id="PS51192"/>
    </source>
</evidence>
<dbReference type="PROSITE" id="PS51195">
    <property type="entry name" value="Q_MOTIF"/>
    <property type="match status" value="1"/>
</dbReference>
<gene>
    <name evidence="11" type="ORF">CTAYLR_007751</name>
</gene>
<accession>A0AAD7UAI0</accession>
<name>A0AAD7UAI0_9STRA</name>
<evidence type="ECO:0008006" key="13">
    <source>
        <dbReference type="Google" id="ProtNLM"/>
    </source>
</evidence>
<evidence type="ECO:0000259" key="10">
    <source>
        <dbReference type="PROSITE" id="PS51195"/>
    </source>
</evidence>
<dbReference type="InterPro" id="IPR050079">
    <property type="entry name" value="DEAD_box_RNA_helicase"/>
</dbReference>
<dbReference type="InterPro" id="IPR011545">
    <property type="entry name" value="DEAD/DEAH_box_helicase_dom"/>
</dbReference>